<evidence type="ECO:0000313" key="13">
    <source>
        <dbReference type="Proteomes" id="UP001149165"/>
    </source>
</evidence>
<evidence type="ECO:0000256" key="7">
    <source>
        <dbReference type="ARBA" id="ARBA00023136"/>
    </source>
</evidence>
<feature type="domain" description="ABC transporter" evidence="10">
    <location>
        <begin position="1009"/>
        <end position="1258"/>
    </location>
</feature>
<gene>
    <name evidence="12" type="ORF">N7456_002321</name>
</gene>
<dbReference type="Gene3D" id="3.40.50.300">
    <property type="entry name" value="P-loop containing nucleotide triphosphate hydrolases"/>
    <property type="match status" value="2"/>
</dbReference>
<evidence type="ECO:0000256" key="8">
    <source>
        <dbReference type="SAM" id="MobiDB-lite"/>
    </source>
</evidence>
<dbReference type="PROSITE" id="PS50929">
    <property type="entry name" value="ABC_TM1F"/>
    <property type="match status" value="3"/>
</dbReference>
<feature type="compositionally biased region" description="Polar residues" evidence="8">
    <location>
        <begin position="637"/>
        <end position="651"/>
    </location>
</feature>
<feature type="transmembrane region" description="Helical" evidence="9">
    <location>
        <begin position="734"/>
        <end position="753"/>
    </location>
</feature>
<dbReference type="AlphaFoldDB" id="A0A9W9G877"/>
<feature type="domain" description="ABC transmembrane type-1" evidence="11">
    <location>
        <begin position="874"/>
        <end position="972"/>
    </location>
</feature>
<comment type="subcellular location">
    <subcellularLocation>
        <location evidence="1">Membrane</location>
        <topology evidence="1">Multi-pass membrane protein</topology>
    </subcellularLocation>
</comment>
<keyword evidence="13" id="KW-1185">Reference proteome</keyword>
<accession>A0A9W9G877</accession>
<comment type="caution">
    <text evidence="12">The sequence shown here is derived from an EMBL/GenBank/DDBJ whole genome shotgun (WGS) entry which is preliminary data.</text>
</comment>
<feature type="transmembrane region" description="Helical" evidence="9">
    <location>
        <begin position="917"/>
        <end position="937"/>
    </location>
</feature>
<dbReference type="InterPro" id="IPR036640">
    <property type="entry name" value="ABC1_TM_sf"/>
</dbReference>
<evidence type="ECO:0000256" key="3">
    <source>
        <dbReference type="ARBA" id="ARBA00022692"/>
    </source>
</evidence>
<feature type="transmembrane region" description="Helical" evidence="9">
    <location>
        <begin position="689"/>
        <end position="714"/>
    </location>
</feature>
<keyword evidence="6 9" id="KW-1133">Transmembrane helix</keyword>
<dbReference type="InterPro" id="IPR011527">
    <property type="entry name" value="ABC1_TM_dom"/>
</dbReference>
<keyword evidence="7 9" id="KW-0472">Membrane</keyword>
<name>A0A9W9G877_9EURO</name>
<dbReference type="Proteomes" id="UP001149165">
    <property type="component" value="Unassembled WGS sequence"/>
</dbReference>
<feature type="transmembrane region" description="Helical" evidence="9">
    <location>
        <begin position="110"/>
        <end position="131"/>
    </location>
</feature>
<dbReference type="InterPro" id="IPR017871">
    <property type="entry name" value="ABC_transporter-like_CS"/>
</dbReference>
<dbReference type="GO" id="GO:0016020">
    <property type="term" value="C:membrane"/>
    <property type="evidence" value="ECO:0007669"/>
    <property type="project" value="UniProtKB-SubCell"/>
</dbReference>
<dbReference type="Pfam" id="PF00005">
    <property type="entry name" value="ABC_tran"/>
    <property type="match status" value="2"/>
</dbReference>
<evidence type="ECO:0000256" key="5">
    <source>
        <dbReference type="ARBA" id="ARBA00022840"/>
    </source>
</evidence>
<feature type="transmembrane region" description="Helical" evidence="9">
    <location>
        <begin position="323"/>
        <end position="347"/>
    </location>
</feature>
<dbReference type="SMART" id="SM00382">
    <property type="entry name" value="AAA"/>
    <property type="match status" value="2"/>
</dbReference>
<feature type="transmembrane region" description="Helical" evidence="9">
    <location>
        <begin position="359"/>
        <end position="380"/>
    </location>
</feature>
<dbReference type="GO" id="GO:0016887">
    <property type="term" value="F:ATP hydrolysis activity"/>
    <property type="evidence" value="ECO:0007669"/>
    <property type="project" value="InterPro"/>
</dbReference>
<feature type="domain" description="ABC transporter" evidence="10">
    <location>
        <begin position="420"/>
        <end position="646"/>
    </location>
</feature>
<dbReference type="Pfam" id="PF00664">
    <property type="entry name" value="ABC_membrane"/>
    <property type="match status" value="1"/>
</dbReference>
<evidence type="ECO:0000259" key="10">
    <source>
        <dbReference type="PROSITE" id="PS50893"/>
    </source>
</evidence>
<reference evidence="12" key="1">
    <citation type="submission" date="2022-11" db="EMBL/GenBank/DDBJ databases">
        <authorList>
            <person name="Petersen C."/>
        </authorList>
    </citation>
    <scope>NUCLEOTIDE SEQUENCE</scope>
    <source>
        <strain evidence="12">IBT 30069</strain>
    </source>
</reference>
<dbReference type="InterPro" id="IPR003593">
    <property type="entry name" value="AAA+_ATPase"/>
</dbReference>
<dbReference type="PANTHER" id="PTHR24223:SF345">
    <property type="entry name" value="ABC MULTIDRUG TRANSPORTER (EUROFUNG)"/>
    <property type="match status" value="1"/>
</dbReference>
<dbReference type="PANTHER" id="PTHR24223">
    <property type="entry name" value="ATP-BINDING CASSETTE SUB-FAMILY C"/>
    <property type="match status" value="1"/>
</dbReference>
<dbReference type="SUPFAM" id="SSF90123">
    <property type="entry name" value="ABC transporter transmembrane region"/>
    <property type="match status" value="3"/>
</dbReference>
<feature type="domain" description="ABC transmembrane type-1" evidence="11">
    <location>
        <begin position="114"/>
        <end position="385"/>
    </location>
</feature>
<evidence type="ECO:0000313" key="12">
    <source>
        <dbReference type="EMBL" id="KAJ5113787.1"/>
    </source>
</evidence>
<keyword evidence="4" id="KW-0547">Nucleotide-binding</keyword>
<organism evidence="12 13">
    <name type="scientific">Penicillium angulare</name>
    <dbReference type="NCBI Taxonomy" id="116970"/>
    <lineage>
        <taxon>Eukaryota</taxon>
        <taxon>Fungi</taxon>
        <taxon>Dikarya</taxon>
        <taxon>Ascomycota</taxon>
        <taxon>Pezizomycotina</taxon>
        <taxon>Eurotiomycetes</taxon>
        <taxon>Eurotiomycetidae</taxon>
        <taxon>Eurotiales</taxon>
        <taxon>Aspergillaceae</taxon>
        <taxon>Penicillium</taxon>
    </lineage>
</organism>
<evidence type="ECO:0000259" key="11">
    <source>
        <dbReference type="PROSITE" id="PS50929"/>
    </source>
</evidence>
<evidence type="ECO:0000256" key="6">
    <source>
        <dbReference type="ARBA" id="ARBA00022989"/>
    </source>
</evidence>
<dbReference type="Gene3D" id="1.20.1560.10">
    <property type="entry name" value="ABC transporter type 1, transmembrane domain"/>
    <property type="match status" value="3"/>
</dbReference>
<dbReference type="InterPro" id="IPR003439">
    <property type="entry name" value="ABC_transporter-like_ATP-bd"/>
</dbReference>
<dbReference type="GO" id="GO:0140359">
    <property type="term" value="F:ABC-type transporter activity"/>
    <property type="evidence" value="ECO:0007669"/>
    <property type="project" value="InterPro"/>
</dbReference>
<keyword evidence="5 12" id="KW-0067">ATP-binding</keyword>
<evidence type="ECO:0000256" key="2">
    <source>
        <dbReference type="ARBA" id="ARBA00022448"/>
    </source>
</evidence>
<dbReference type="OrthoDB" id="4139357at2759"/>
<feature type="transmembrane region" description="Helical" evidence="9">
    <location>
        <begin position="240"/>
        <end position="261"/>
    </location>
</feature>
<evidence type="ECO:0000256" key="4">
    <source>
        <dbReference type="ARBA" id="ARBA00022741"/>
    </source>
</evidence>
<sequence>MAISKTGLLAVDCHIPELIMTQAFGAHANTEENSSIIGNLLFLWIRPMLHQGYSATLLIQDLPEIHSSLLSDDLRKKAVQAWKDRVKHQNKWGLPFVLFQFLKSDFLFPIIPRIFLIIFRYAQPVFIGLAIEFVKNTSTGPELSLVLYAAIIYLGMAVSAALYQNRINRLQVMIRGALIGLLHHYCLNIPTSGSEDSEVLTLMGTDVDSLISIGEIIHEIWAQMLEVVIGTVMLSARMQWLAILPLIAILACSRMSAYVAAHLQSKQKDWNFATQKRIATTTTALTGIKSLKMMGIEDAIHSQISHLRKEELLMSKRLRWIHVAYNASANALGIFAPVLTLILYSMALRDPATLQASGIFTSVALLGMVTHPANMVMTLIPRAIAVMANFSRIESYLARPLVQDPRELLLCDSISQFAVLDHTSIKPPSLESPILSDVHFHLEKGDFVICAGAVGSGKTTLALALLWEIHLTTGSILVSSQEMGYCAQNPWLPNTSIRSAIPGRSDRPDMAWYNTVIEACGLAYDLNTLDDGDMTMVENNGINLSGGQKHRIALARAVFSRHKMLILDDPFSALDHNVADHIFKSLFGSNGLFKRTSTTVFLISNSGKLFPRADKLVILSDGKMKHQNPDHFKQLGDPSTPSNFSQPPSSKNLVSIEKEPGRIDNAYRMKDAANDLSRRVGDLVVYRHYLAAVGQLNTFLILFFTAAYSFLLTFSNYVLKWATESSPEDLRDYMFFYAGISGIAWVATNGTMWSTQIKAAIQSGAVLHAQLLERIIHAPLTYFIETDVGIILNRSITEQIWPGHLSYRYTTLSGISELEQSNLQALCTNNSHSECSTYNGGNSSVLFYLCLLYPVGLSSNISPIAVSGPRVKIALRGSITIRAFGWKGKFEIQNTKVLDLSQKPFYLLISLQSWLKMTLDCLIAIVAVTLILFTVLYKDTLTGADIGLALNLIIVANSTLLKLVESWTSLETSLGAVSRLKSVQECTPSERGVLATVNPGQQWPSSGKLQLHDLSVSYNRSSVPALENISLVITAGQKMIVIGRTGSGKSTLMLSLLQILTASQGSIWIDGIDLARVPLNTVRQRGFIAAPQDGFHIPTATLRFNLDPHSLCSEAFIIEALKKTQLWRRISSIALLNLNGKEDARQELRPVLDLPMSIFLPLSAGELQLFALCRTLLRVWINPSTKPIIVLDEASSSLDPQAESILEEILCDDLRNHTVIMVAHRFEGIMKAMRSGVDSIVTMQNGHLEDISIVAGSS</sequence>
<keyword evidence="3 9" id="KW-0812">Transmembrane</keyword>
<dbReference type="GO" id="GO:0005524">
    <property type="term" value="F:ATP binding"/>
    <property type="evidence" value="ECO:0007669"/>
    <property type="project" value="UniProtKB-KW"/>
</dbReference>
<feature type="transmembrane region" description="Helical" evidence="9">
    <location>
        <begin position="943"/>
        <end position="964"/>
    </location>
</feature>
<dbReference type="EMBL" id="JAPQKH010000002">
    <property type="protein sequence ID" value="KAJ5113787.1"/>
    <property type="molecule type" value="Genomic_DNA"/>
</dbReference>
<proteinExistence type="predicted"/>
<evidence type="ECO:0000256" key="9">
    <source>
        <dbReference type="SAM" id="Phobius"/>
    </source>
</evidence>
<keyword evidence="2" id="KW-0813">Transport</keyword>
<dbReference type="InterPro" id="IPR050173">
    <property type="entry name" value="ABC_transporter_C-like"/>
</dbReference>
<feature type="domain" description="ABC transmembrane type-1" evidence="11">
    <location>
        <begin position="699"/>
        <end position="794"/>
    </location>
</feature>
<dbReference type="SUPFAM" id="SSF52540">
    <property type="entry name" value="P-loop containing nucleoside triphosphate hydrolases"/>
    <property type="match status" value="2"/>
</dbReference>
<dbReference type="InterPro" id="IPR027417">
    <property type="entry name" value="P-loop_NTPase"/>
</dbReference>
<evidence type="ECO:0000256" key="1">
    <source>
        <dbReference type="ARBA" id="ARBA00004141"/>
    </source>
</evidence>
<reference evidence="12" key="2">
    <citation type="journal article" date="2023" name="IMA Fungus">
        <title>Comparative genomic study of the Penicillium genus elucidates a diverse pangenome and 15 lateral gene transfer events.</title>
        <authorList>
            <person name="Petersen C."/>
            <person name="Sorensen T."/>
            <person name="Nielsen M.R."/>
            <person name="Sondergaard T.E."/>
            <person name="Sorensen J.L."/>
            <person name="Fitzpatrick D.A."/>
            <person name="Frisvad J.C."/>
            <person name="Nielsen K.L."/>
        </authorList>
    </citation>
    <scope>NUCLEOTIDE SEQUENCE</scope>
    <source>
        <strain evidence="12">IBT 30069</strain>
    </source>
</reference>
<protein>
    <submittedName>
        <fullName evidence="12">ATP-binding cassette transporter</fullName>
    </submittedName>
</protein>
<feature type="region of interest" description="Disordered" evidence="8">
    <location>
        <begin position="629"/>
        <end position="651"/>
    </location>
</feature>
<feature type="transmembrane region" description="Helical" evidence="9">
    <location>
        <begin position="143"/>
        <end position="163"/>
    </location>
</feature>
<dbReference type="PROSITE" id="PS50893">
    <property type="entry name" value="ABC_TRANSPORTER_2"/>
    <property type="match status" value="2"/>
</dbReference>
<dbReference type="PROSITE" id="PS00211">
    <property type="entry name" value="ABC_TRANSPORTER_1"/>
    <property type="match status" value="1"/>
</dbReference>